<evidence type="ECO:0000259" key="4">
    <source>
        <dbReference type="PROSITE" id="PS51000"/>
    </source>
</evidence>
<dbReference type="PANTHER" id="PTHR30363:SF59">
    <property type="entry name" value="DEOR FAMILY REGULATORY PROTEIN"/>
    <property type="match status" value="1"/>
</dbReference>
<dbReference type="GO" id="GO:0003700">
    <property type="term" value="F:DNA-binding transcription factor activity"/>
    <property type="evidence" value="ECO:0007669"/>
    <property type="project" value="InterPro"/>
</dbReference>
<dbReference type="InterPro" id="IPR018356">
    <property type="entry name" value="Tscrpt_reg_HTH_DeoR_CS"/>
</dbReference>
<dbReference type="EMBL" id="JSUM01000025">
    <property type="protein sequence ID" value="KGQ69413.1"/>
    <property type="molecule type" value="Genomic_DNA"/>
</dbReference>
<keyword evidence="3" id="KW-0804">Transcription</keyword>
<dbReference type="Gene3D" id="3.40.50.1360">
    <property type="match status" value="1"/>
</dbReference>
<feature type="domain" description="HTH deoR-type" evidence="4">
    <location>
        <begin position="1"/>
        <end position="56"/>
    </location>
</feature>
<dbReference type="SUPFAM" id="SSF46785">
    <property type="entry name" value="Winged helix' DNA-binding domain"/>
    <property type="match status" value="1"/>
</dbReference>
<keyword evidence="6" id="KW-1185">Reference proteome</keyword>
<reference evidence="5 6" key="1">
    <citation type="submission" date="2014-11" db="EMBL/GenBank/DDBJ databases">
        <title>Draft genome sequence of Chelonobacter oris 1662T, associated with respiratory disease in Hermann's Tortoises.</title>
        <authorList>
            <person name="Kudirkiene E."/>
            <person name="Hansen M.J."/>
            <person name="Bojesen A.M."/>
        </authorList>
    </citation>
    <scope>NUCLEOTIDE SEQUENCE [LARGE SCALE GENOMIC DNA]</scope>
    <source>
        <strain evidence="5 6">1662</strain>
    </source>
</reference>
<dbReference type="PANTHER" id="PTHR30363">
    <property type="entry name" value="HTH-TYPE TRANSCRIPTIONAL REGULATOR SRLR-RELATED"/>
    <property type="match status" value="1"/>
</dbReference>
<dbReference type="InterPro" id="IPR001034">
    <property type="entry name" value="DeoR_HTH"/>
</dbReference>
<dbReference type="PROSITE" id="PS00894">
    <property type="entry name" value="HTH_DEOR_1"/>
    <property type="match status" value="1"/>
</dbReference>
<protein>
    <recommendedName>
        <fullName evidence="4">HTH deoR-type domain-containing protein</fullName>
    </recommendedName>
</protein>
<organism evidence="5 6">
    <name type="scientific">Chelonobacter oris</name>
    <dbReference type="NCBI Taxonomy" id="505317"/>
    <lineage>
        <taxon>Bacteria</taxon>
        <taxon>Pseudomonadati</taxon>
        <taxon>Pseudomonadota</taxon>
        <taxon>Gammaproteobacteria</taxon>
        <taxon>Pasteurellales</taxon>
        <taxon>Pasteurellaceae</taxon>
        <taxon>Chelonobacter</taxon>
    </lineage>
</organism>
<evidence type="ECO:0000256" key="2">
    <source>
        <dbReference type="ARBA" id="ARBA00023125"/>
    </source>
</evidence>
<accession>A0A0A3AJ36</accession>
<comment type="caution">
    <text evidence="5">The sequence shown here is derived from an EMBL/GenBank/DDBJ whole genome shotgun (WGS) entry which is preliminary data.</text>
</comment>
<dbReference type="AlphaFoldDB" id="A0A0A3AJ36"/>
<dbReference type="PROSITE" id="PS51000">
    <property type="entry name" value="HTH_DEOR_2"/>
    <property type="match status" value="1"/>
</dbReference>
<dbReference type="InterPro" id="IPR014036">
    <property type="entry name" value="DeoR-like_C"/>
</dbReference>
<dbReference type="SMART" id="SM01134">
    <property type="entry name" value="DeoRC"/>
    <property type="match status" value="1"/>
</dbReference>
<proteinExistence type="predicted"/>
<keyword evidence="2" id="KW-0238">DNA-binding</keyword>
<dbReference type="STRING" id="505317.OA57_11805"/>
<dbReference type="InterPro" id="IPR036388">
    <property type="entry name" value="WH-like_DNA-bd_sf"/>
</dbReference>
<evidence type="ECO:0000256" key="3">
    <source>
        <dbReference type="ARBA" id="ARBA00023163"/>
    </source>
</evidence>
<gene>
    <name evidence="5" type="ORF">OA57_11805</name>
</gene>
<dbReference type="Gene3D" id="1.10.10.10">
    <property type="entry name" value="Winged helix-like DNA-binding domain superfamily/Winged helix DNA-binding domain"/>
    <property type="match status" value="1"/>
</dbReference>
<dbReference type="Pfam" id="PF00455">
    <property type="entry name" value="DeoRC"/>
    <property type="match status" value="1"/>
</dbReference>
<dbReference type="InterPro" id="IPR037171">
    <property type="entry name" value="NagB/RpiA_transferase-like"/>
</dbReference>
<dbReference type="Proteomes" id="UP000030380">
    <property type="component" value="Unassembled WGS sequence"/>
</dbReference>
<dbReference type="InterPro" id="IPR036390">
    <property type="entry name" value="WH_DNA-bd_sf"/>
</dbReference>
<evidence type="ECO:0000256" key="1">
    <source>
        <dbReference type="ARBA" id="ARBA00023015"/>
    </source>
</evidence>
<sequence>MNERQQNILSQVFKKGQIKVTELALLNQVSEVTIRQDLTFLEEQRYIKRTHGYAVATDSDDIETRISVNFGLKQQLAHFAASFVEHGDYVFIEGGSTNSLLAKYIAYNKSVTIITPSCYIARALKDSPVKIFLLGGEYQKDSDYVVGRTACDNVLHMDIDKSFIGIDGFDEAGMSGKDRKRAELVNTLLTRNIEHYIITDSSKFGRTLPHRYQHQYALSGFITDSAITAEYEQIIGQQHIPLYKIDV</sequence>
<evidence type="ECO:0000313" key="6">
    <source>
        <dbReference type="Proteomes" id="UP000030380"/>
    </source>
</evidence>
<dbReference type="Pfam" id="PF08220">
    <property type="entry name" value="HTH_DeoR"/>
    <property type="match status" value="1"/>
</dbReference>
<name>A0A0A3AJ36_9PAST</name>
<dbReference type="SUPFAM" id="SSF100950">
    <property type="entry name" value="NagB/RpiA/CoA transferase-like"/>
    <property type="match status" value="1"/>
</dbReference>
<dbReference type="InterPro" id="IPR050313">
    <property type="entry name" value="Carb_Metab_HTH_regulators"/>
</dbReference>
<dbReference type="SMART" id="SM00420">
    <property type="entry name" value="HTH_DEOR"/>
    <property type="match status" value="1"/>
</dbReference>
<dbReference type="GO" id="GO:0003677">
    <property type="term" value="F:DNA binding"/>
    <property type="evidence" value="ECO:0007669"/>
    <property type="project" value="UniProtKB-KW"/>
</dbReference>
<keyword evidence="1" id="KW-0805">Transcription regulation</keyword>
<evidence type="ECO:0000313" key="5">
    <source>
        <dbReference type="EMBL" id="KGQ69413.1"/>
    </source>
</evidence>